<dbReference type="AlphaFoldDB" id="A0A327XDT9"/>
<organism evidence="1 2">
    <name type="scientific">Salipiger aestuarii</name>
    <dbReference type="NCBI Taxonomy" id="568098"/>
    <lineage>
        <taxon>Bacteria</taxon>
        <taxon>Pseudomonadati</taxon>
        <taxon>Pseudomonadota</taxon>
        <taxon>Alphaproteobacteria</taxon>
        <taxon>Rhodobacterales</taxon>
        <taxon>Roseobacteraceae</taxon>
        <taxon>Salipiger</taxon>
    </lineage>
</organism>
<feature type="non-terminal residue" evidence="1">
    <location>
        <position position="1"/>
    </location>
</feature>
<accession>A0A327XDT9</accession>
<protein>
    <submittedName>
        <fullName evidence="1">Uncharacterized protein</fullName>
    </submittedName>
</protein>
<comment type="caution">
    <text evidence="1">The sequence shown here is derived from an EMBL/GenBank/DDBJ whole genome shotgun (WGS) entry which is preliminary data.</text>
</comment>
<dbReference type="Proteomes" id="UP000249165">
    <property type="component" value="Unassembled WGS sequence"/>
</dbReference>
<keyword evidence="2" id="KW-1185">Reference proteome</keyword>
<gene>
    <name evidence="1" type="ORF">ATI53_11151</name>
</gene>
<evidence type="ECO:0000313" key="1">
    <source>
        <dbReference type="EMBL" id="RAK06910.1"/>
    </source>
</evidence>
<reference evidence="1 2" key="1">
    <citation type="submission" date="2018-06" db="EMBL/GenBank/DDBJ databases">
        <title>Genomic Encyclopedia of Archaeal and Bacterial Type Strains, Phase II (KMG-II): from individual species to whole genera.</title>
        <authorList>
            <person name="Goeker M."/>
        </authorList>
    </citation>
    <scope>NUCLEOTIDE SEQUENCE [LARGE SCALE GENOMIC DNA]</scope>
    <source>
        <strain evidence="1 2">DSM 22011</strain>
    </source>
</reference>
<proteinExistence type="predicted"/>
<dbReference type="EMBL" id="QLMG01000115">
    <property type="protein sequence ID" value="RAK06910.1"/>
    <property type="molecule type" value="Genomic_DNA"/>
</dbReference>
<evidence type="ECO:0000313" key="2">
    <source>
        <dbReference type="Proteomes" id="UP000249165"/>
    </source>
</evidence>
<sequence length="164" mass="18044">AVPENKYQGTIWLGAGFSGGNGPMTAPLIIHTPPEKRAGILGQIKACEAQIASVKRDLAHVSATIGLFAVPQSQRARYILSHGFVRKSEIADICVRHLRVDVEPTTRERAGRVMAQRDLAQRDPDISDTVPRKSGGFKAVQALCYARRRKLVRMIEKRMGMARG</sequence>
<name>A0A327XDT9_9RHOB</name>